<dbReference type="EMBL" id="JBHTHR010000114">
    <property type="protein sequence ID" value="MFD0800899.1"/>
    <property type="molecule type" value="Genomic_DNA"/>
</dbReference>
<dbReference type="PANTHER" id="PTHR16305:SF35">
    <property type="entry name" value="TRANSCRIPTIONAL ACTIVATOR DOMAIN"/>
    <property type="match status" value="1"/>
</dbReference>
<sequence>MDLLERNREINHIKSALSGAFAGKPTFTVVNGGVGSGKTELLHYAAELAASAGVPHLPATNSPQHGAAPFEIVRRLINQPALGERVASSAMRRLTDALEEAADSETHGQPHTQHRITLRKELSSVLADTVRGTPLLLTVDDVHRADSASLGVLQEVVESWNGGGLILLLSQSLHGAPADPLFHVETLRSRIYSRFRLRPLSQEGVRRLLSTHLRESATEQLAAEYTYATGGNPLLLRSLIEDAGNTEPAPAALAAGREYQQSVLACLRRCSPPVVEGAQAAAVLATSRRLRAATPLLLGYVFEDGPRTAEHPLNVLQEIGILDPEGKFRLNAARTAILSDLPPERYRELRVRALHAMHLRVGQNRRGEDLPNILGTGTSGTWTAALLLDAAETDLAQDEMSSALAHLQLAMDSCPDEASRCKAVAGIARTKWRIDPLTAAQHFDFLLEAAGKDALAVRETVTLMHQLAWHGQTAKVAELIEHFSTDGTPSQPPELHSACQLLINTLPTLKPFLDRVDPALGEQQPGTTFISVRARAGGSLAQLLEGGPRDEAATTAQQILRTSPLTDFTLEALECALLILISCGRFEAARSACDTLLDEATRREVPTWRALLAAYRAEIALREGDLAAAAQLARDALAILPPTSWGAAIGAPLGVLVHSTTLLGDLDEAAAHLQYEVPEAMYRSRYCLGYLMARGQHHLATGDARLARADFEFCGALMKEWQLERPGFVAWRSAAAEALIRMGEPQQARDLLDEQLALTEEDDQRVRGITLQLLARTRPASRPALLEEAVDLLRASGDTFSLSLAMQDLSDALRSLGDTRRARLLADRAHALGVQARDAGTPGRASAEEAPAADDEDCPAGASPLTKSERRVAELAAQGLTNREISNRCFITISTVEQHLTNVYRKLNVKTRLALPDGLADQADTS</sequence>
<feature type="domain" description="HTH luxR-type" evidence="4">
    <location>
        <begin position="858"/>
        <end position="923"/>
    </location>
</feature>
<protein>
    <submittedName>
        <fullName evidence="5">AAA family ATPase</fullName>
    </submittedName>
</protein>
<evidence type="ECO:0000259" key="4">
    <source>
        <dbReference type="PROSITE" id="PS50043"/>
    </source>
</evidence>
<accession>A0ABW3BDN1</accession>
<evidence type="ECO:0000256" key="1">
    <source>
        <dbReference type="ARBA" id="ARBA00022741"/>
    </source>
</evidence>
<keyword evidence="6" id="KW-1185">Reference proteome</keyword>
<keyword evidence="1" id="KW-0547">Nucleotide-binding</keyword>
<dbReference type="CDD" id="cd06170">
    <property type="entry name" value="LuxR_C_like"/>
    <property type="match status" value="1"/>
</dbReference>
<dbReference type="Pfam" id="PF13191">
    <property type="entry name" value="AAA_16"/>
    <property type="match status" value="1"/>
</dbReference>
<dbReference type="SUPFAM" id="SSF52540">
    <property type="entry name" value="P-loop containing nucleoside triphosphate hydrolases"/>
    <property type="match status" value="1"/>
</dbReference>
<dbReference type="InterPro" id="IPR036388">
    <property type="entry name" value="WH-like_DNA-bd_sf"/>
</dbReference>
<dbReference type="InterPro" id="IPR027417">
    <property type="entry name" value="P-loop_NTPase"/>
</dbReference>
<dbReference type="PROSITE" id="PS00622">
    <property type="entry name" value="HTH_LUXR_1"/>
    <property type="match status" value="1"/>
</dbReference>
<evidence type="ECO:0000313" key="6">
    <source>
        <dbReference type="Proteomes" id="UP001596956"/>
    </source>
</evidence>
<dbReference type="SUPFAM" id="SSF46894">
    <property type="entry name" value="C-terminal effector domain of the bipartite response regulators"/>
    <property type="match status" value="1"/>
</dbReference>
<comment type="caution">
    <text evidence="5">The sequence shown here is derived from an EMBL/GenBank/DDBJ whole genome shotgun (WGS) entry which is preliminary data.</text>
</comment>
<dbReference type="Gene3D" id="1.25.40.10">
    <property type="entry name" value="Tetratricopeptide repeat domain"/>
    <property type="match status" value="1"/>
</dbReference>
<organism evidence="5 6">
    <name type="scientific">Streptomonospora algeriensis</name>
    <dbReference type="NCBI Taxonomy" id="995084"/>
    <lineage>
        <taxon>Bacteria</taxon>
        <taxon>Bacillati</taxon>
        <taxon>Actinomycetota</taxon>
        <taxon>Actinomycetes</taxon>
        <taxon>Streptosporangiales</taxon>
        <taxon>Nocardiopsidaceae</taxon>
        <taxon>Streptomonospora</taxon>
    </lineage>
</organism>
<keyword evidence="2" id="KW-0067">ATP-binding</keyword>
<evidence type="ECO:0000313" key="5">
    <source>
        <dbReference type="EMBL" id="MFD0800899.1"/>
    </source>
</evidence>
<evidence type="ECO:0000256" key="2">
    <source>
        <dbReference type="ARBA" id="ARBA00022840"/>
    </source>
</evidence>
<gene>
    <name evidence="5" type="ORF">ACFQZU_06155</name>
</gene>
<dbReference type="Proteomes" id="UP001596956">
    <property type="component" value="Unassembled WGS sequence"/>
</dbReference>
<dbReference type="Pfam" id="PF00196">
    <property type="entry name" value="GerE"/>
    <property type="match status" value="1"/>
</dbReference>
<dbReference type="InterPro" id="IPR041664">
    <property type="entry name" value="AAA_16"/>
</dbReference>
<dbReference type="InterPro" id="IPR016032">
    <property type="entry name" value="Sig_transdc_resp-reg_C-effctor"/>
</dbReference>
<dbReference type="PANTHER" id="PTHR16305">
    <property type="entry name" value="TESTICULAR SOLUBLE ADENYLYL CYCLASE"/>
    <property type="match status" value="1"/>
</dbReference>
<reference evidence="6" key="1">
    <citation type="journal article" date="2019" name="Int. J. Syst. Evol. Microbiol.">
        <title>The Global Catalogue of Microorganisms (GCM) 10K type strain sequencing project: providing services to taxonomists for standard genome sequencing and annotation.</title>
        <authorList>
            <consortium name="The Broad Institute Genomics Platform"/>
            <consortium name="The Broad Institute Genome Sequencing Center for Infectious Disease"/>
            <person name="Wu L."/>
            <person name="Ma J."/>
        </authorList>
    </citation>
    <scope>NUCLEOTIDE SEQUENCE [LARGE SCALE GENOMIC DNA]</scope>
    <source>
        <strain evidence="6">CCUG 63369</strain>
    </source>
</reference>
<dbReference type="SMART" id="SM00421">
    <property type="entry name" value="HTH_LUXR"/>
    <property type="match status" value="1"/>
</dbReference>
<name>A0ABW3BDN1_9ACTN</name>
<evidence type="ECO:0000256" key="3">
    <source>
        <dbReference type="SAM" id="MobiDB-lite"/>
    </source>
</evidence>
<dbReference type="InterPro" id="IPR000792">
    <property type="entry name" value="Tscrpt_reg_LuxR_C"/>
</dbReference>
<proteinExistence type="predicted"/>
<dbReference type="Gene3D" id="1.10.10.10">
    <property type="entry name" value="Winged helix-like DNA-binding domain superfamily/Winged helix DNA-binding domain"/>
    <property type="match status" value="1"/>
</dbReference>
<dbReference type="PROSITE" id="PS50043">
    <property type="entry name" value="HTH_LUXR_2"/>
    <property type="match status" value="1"/>
</dbReference>
<dbReference type="InterPro" id="IPR011990">
    <property type="entry name" value="TPR-like_helical_dom_sf"/>
</dbReference>
<feature type="region of interest" description="Disordered" evidence="3">
    <location>
        <begin position="835"/>
        <end position="867"/>
    </location>
</feature>
<dbReference type="PRINTS" id="PR00038">
    <property type="entry name" value="HTHLUXR"/>
</dbReference>
<dbReference type="SUPFAM" id="SSF48452">
    <property type="entry name" value="TPR-like"/>
    <property type="match status" value="1"/>
</dbReference>